<feature type="transmembrane region" description="Helical" evidence="7">
    <location>
        <begin position="44"/>
        <end position="62"/>
    </location>
</feature>
<dbReference type="FunFam" id="1.20.144.10:FF:000001">
    <property type="entry name" value="Lipid phosphate phosphatase 2"/>
    <property type="match status" value="1"/>
</dbReference>
<sequence>MFDILAFLMVSVVLGQKMEAEHGFHTVKSHGLKVAKAHMRDWLILPLFGVIELILYVVIPPFRRFVSKDMMTYLKYPRKDTTVPFWAVPILAIFLPITVFLAFYFRRRDVYDLHHGVLGLLFATLITGVITDAIKDAAGYPRPDFFWRCFPDGKDVYDQLGNVICHGTEKDIKEGHKTFPSGHASWSFAGLGFLSLYLSGKISVFDGRGPVARLCLIGLPLLVATLVSISLVDDYYHRGLDVFIGGLIGLIAAVCCYLHFFPPPYKKNGSAPREYFRRLEELHAGSTQPATNAVNGQGIDAQTVRSAQAEGINSQYNRGLLEVHDPSLDEMELGRR</sequence>
<reference evidence="10 11" key="1">
    <citation type="journal article" date="2020" name="IScience">
        <title>Genome Sequencing of the Endangered Kingdonia uniflora (Circaeasteraceae, Ranunculales) Reveals Potential Mechanisms of Evolutionary Specialization.</title>
        <authorList>
            <person name="Sun Y."/>
            <person name="Deng T."/>
            <person name="Zhang A."/>
            <person name="Moore M.J."/>
            <person name="Landis J.B."/>
            <person name="Lin N."/>
            <person name="Zhang H."/>
            <person name="Zhang X."/>
            <person name="Huang J."/>
            <person name="Zhang X."/>
            <person name="Sun H."/>
            <person name="Wang H."/>
        </authorList>
    </citation>
    <scope>NUCLEOTIDE SEQUENCE [LARGE SCALE GENOMIC DNA]</scope>
    <source>
        <strain evidence="10">TB1705</strain>
        <tissue evidence="10">Leaf</tissue>
    </source>
</reference>
<dbReference type="Pfam" id="PF01569">
    <property type="entry name" value="PAP2"/>
    <property type="match status" value="1"/>
</dbReference>
<keyword evidence="4" id="KW-0378">Hydrolase</keyword>
<gene>
    <name evidence="10" type="ORF">GIB67_036362</name>
</gene>
<keyword evidence="8" id="KW-0732">Signal</keyword>
<name>A0A7J7L3X1_9MAGN</name>
<dbReference type="CDD" id="cd03390">
    <property type="entry name" value="PAP2_containing_1_like"/>
    <property type="match status" value="1"/>
</dbReference>
<evidence type="ECO:0000256" key="7">
    <source>
        <dbReference type="SAM" id="Phobius"/>
    </source>
</evidence>
<dbReference type="Gene3D" id="1.20.144.10">
    <property type="entry name" value="Phosphatidic acid phosphatase type 2/haloperoxidase"/>
    <property type="match status" value="1"/>
</dbReference>
<dbReference type="SUPFAM" id="SSF48317">
    <property type="entry name" value="Acid phosphatase/Vanadium-dependent haloperoxidase"/>
    <property type="match status" value="1"/>
</dbReference>
<keyword evidence="6 7" id="KW-0472">Membrane</keyword>
<dbReference type="GO" id="GO:0046839">
    <property type="term" value="P:phospholipid dephosphorylation"/>
    <property type="evidence" value="ECO:0007669"/>
    <property type="project" value="TreeGrafter"/>
</dbReference>
<evidence type="ECO:0000313" key="10">
    <source>
        <dbReference type="EMBL" id="KAF6137325.1"/>
    </source>
</evidence>
<feature type="transmembrane region" description="Helical" evidence="7">
    <location>
        <begin position="211"/>
        <end position="231"/>
    </location>
</feature>
<keyword evidence="5 7" id="KW-1133">Transmembrane helix</keyword>
<comment type="subcellular location">
    <subcellularLocation>
        <location evidence="1">Membrane</location>
        <topology evidence="1">Multi-pass membrane protein</topology>
    </subcellularLocation>
</comment>
<dbReference type="EMBL" id="JACGCM010002659">
    <property type="protein sequence ID" value="KAF6137325.1"/>
    <property type="molecule type" value="Genomic_DNA"/>
</dbReference>
<feature type="transmembrane region" description="Helical" evidence="7">
    <location>
        <begin position="243"/>
        <end position="261"/>
    </location>
</feature>
<evidence type="ECO:0000256" key="3">
    <source>
        <dbReference type="ARBA" id="ARBA00022692"/>
    </source>
</evidence>
<dbReference type="InterPro" id="IPR000326">
    <property type="entry name" value="PAP2/HPO"/>
</dbReference>
<evidence type="ECO:0000313" key="11">
    <source>
        <dbReference type="Proteomes" id="UP000541444"/>
    </source>
</evidence>
<evidence type="ECO:0000256" key="1">
    <source>
        <dbReference type="ARBA" id="ARBA00004141"/>
    </source>
</evidence>
<evidence type="ECO:0000256" key="6">
    <source>
        <dbReference type="ARBA" id="ARBA00023136"/>
    </source>
</evidence>
<dbReference type="GO" id="GO:0006644">
    <property type="term" value="P:phospholipid metabolic process"/>
    <property type="evidence" value="ECO:0007669"/>
    <property type="project" value="InterPro"/>
</dbReference>
<dbReference type="Proteomes" id="UP000541444">
    <property type="component" value="Unassembled WGS sequence"/>
</dbReference>
<feature type="transmembrane region" description="Helical" evidence="7">
    <location>
        <begin position="117"/>
        <end position="134"/>
    </location>
</feature>
<comment type="caution">
    <text evidence="10">The sequence shown here is derived from an EMBL/GenBank/DDBJ whole genome shotgun (WGS) entry which is preliminary data.</text>
</comment>
<evidence type="ECO:0000256" key="8">
    <source>
        <dbReference type="SAM" id="SignalP"/>
    </source>
</evidence>
<evidence type="ECO:0000256" key="2">
    <source>
        <dbReference type="ARBA" id="ARBA00008816"/>
    </source>
</evidence>
<feature type="transmembrane region" description="Helical" evidence="7">
    <location>
        <begin position="83"/>
        <end position="105"/>
    </location>
</feature>
<dbReference type="SMART" id="SM00014">
    <property type="entry name" value="acidPPc"/>
    <property type="match status" value="1"/>
</dbReference>
<organism evidence="10 11">
    <name type="scientific">Kingdonia uniflora</name>
    <dbReference type="NCBI Taxonomy" id="39325"/>
    <lineage>
        <taxon>Eukaryota</taxon>
        <taxon>Viridiplantae</taxon>
        <taxon>Streptophyta</taxon>
        <taxon>Embryophyta</taxon>
        <taxon>Tracheophyta</taxon>
        <taxon>Spermatophyta</taxon>
        <taxon>Magnoliopsida</taxon>
        <taxon>Ranunculales</taxon>
        <taxon>Circaeasteraceae</taxon>
        <taxon>Kingdonia</taxon>
    </lineage>
</organism>
<feature type="domain" description="Phosphatidic acid phosphatase type 2/haloperoxidase" evidence="9">
    <location>
        <begin position="117"/>
        <end position="257"/>
    </location>
</feature>
<keyword evidence="3 7" id="KW-0812">Transmembrane</keyword>
<evidence type="ECO:0000256" key="4">
    <source>
        <dbReference type="ARBA" id="ARBA00022801"/>
    </source>
</evidence>
<dbReference type="PANTHER" id="PTHR10165:SF193">
    <property type="entry name" value="LIPID PHOSPHATE PHOSPHATASE 2-LIKE"/>
    <property type="match status" value="1"/>
</dbReference>
<dbReference type="InterPro" id="IPR036938">
    <property type="entry name" value="PAP2/HPO_sf"/>
</dbReference>
<evidence type="ECO:0000256" key="5">
    <source>
        <dbReference type="ARBA" id="ARBA00022989"/>
    </source>
</evidence>
<keyword evidence="11" id="KW-1185">Reference proteome</keyword>
<feature type="chain" id="PRO_5029796761" description="Phosphatidic acid phosphatase type 2/haloperoxidase domain-containing protein" evidence="8">
    <location>
        <begin position="16"/>
        <end position="336"/>
    </location>
</feature>
<dbReference type="OrthoDB" id="10030083at2759"/>
<comment type="similarity">
    <text evidence="2">Belongs to the PA-phosphatase related phosphoesterase family.</text>
</comment>
<dbReference type="PANTHER" id="PTHR10165">
    <property type="entry name" value="LIPID PHOSPHATE PHOSPHATASE"/>
    <property type="match status" value="1"/>
</dbReference>
<dbReference type="AlphaFoldDB" id="A0A7J7L3X1"/>
<dbReference type="GO" id="GO:0016020">
    <property type="term" value="C:membrane"/>
    <property type="evidence" value="ECO:0007669"/>
    <property type="project" value="UniProtKB-SubCell"/>
</dbReference>
<accession>A0A7J7L3X1</accession>
<evidence type="ECO:0000259" key="9">
    <source>
        <dbReference type="SMART" id="SM00014"/>
    </source>
</evidence>
<dbReference type="GO" id="GO:0008195">
    <property type="term" value="F:phosphatidate phosphatase activity"/>
    <property type="evidence" value="ECO:0007669"/>
    <property type="project" value="TreeGrafter"/>
</dbReference>
<proteinExistence type="inferred from homology"/>
<protein>
    <recommendedName>
        <fullName evidence="9">Phosphatidic acid phosphatase type 2/haloperoxidase domain-containing protein</fullName>
    </recommendedName>
</protein>
<feature type="signal peptide" evidence="8">
    <location>
        <begin position="1"/>
        <end position="15"/>
    </location>
</feature>
<dbReference type="InterPro" id="IPR043216">
    <property type="entry name" value="PAP-like"/>
</dbReference>